<feature type="compositionally biased region" description="Low complexity" evidence="1">
    <location>
        <begin position="621"/>
        <end position="638"/>
    </location>
</feature>
<feature type="compositionally biased region" description="Polar residues" evidence="1">
    <location>
        <begin position="271"/>
        <end position="283"/>
    </location>
</feature>
<dbReference type="EMBL" id="BMAT01006919">
    <property type="protein sequence ID" value="GFS22224.1"/>
    <property type="molecule type" value="Genomic_DNA"/>
</dbReference>
<dbReference type="AlphaFoldDB" id="A0AAV4JJF1"/>
<evidence type="ECO:0000313" key="3">
    <source>
        <dbReference type="Proteomes" id="UP000762676"/>
    </source>
</evidence>
<evidence type="ECO:0008006" key="4">
    <source>
        <dbReference type="Google" id="ProtNLM"/>
    </source>
</evidence>
<evidence type="ECO:0000313" key="2">
    <source>
        <dbReference type="EMBL" id="GFS22224.1"/>
    </source>
</evidence>
<proteinExistence type="predicted"/>
<name>A0AAV4JJF1_9GAST</name>
<sequence length="1142" mass="128097">MTDTQKLYKGWVTHVTDPGSFWMQIGTDNGFDSFRVYQVTMDDFYNSNGDDHVVAASDLFQGACVVVRKNSNYDQFKWRRARVSRVSDDGDWYSVTHSMLEEDLGLPNDYTYGFEKSISHDVVDRVLLQMNMEESAATSEESQEEDQISSNNGEENERAVNETGHDAIQDVEGNKDIEDLWEDTDSDGDQREDINKIWQDAVKDGKENEDVQEVWDDTDKNDEENEEIWDDSLTKDFEEEQVVKDICEDAIELEELEESSSEDEAGDGKNKSNSATGSLQHISSRFPEPENKKENQLFKQSDFMAASSQDSIKGVGIPQFNIKPLSQTRAVCANDLQVKVEEQTQRRTVQALQNDLHRCKEDFEEGLKLSTNVLWGRSDSQVGQPHYADESDLQESISEELNKKSLGQVNEMEALGQSLNKKFQDVRKKAAELPVSKVPDAVKPNKSPTSQSSPGCTSKSNNERALTEEESYHLEVKIEEILKNKKNETPEMLRVQVHDIVPADKTLRPDLLATVMTAVLESIIRHKCFDPAVALTILETYTGADAFLAVLHDTLKALKDKFVKVPKHKQKCNHEDYASLLAMLFIQSQCWSSRSVRVVLLDILLNNVAGDSTGISHVPRRSSTSVGTQTGTVSGRGTPEVVQRNSQGPFYKAPRGTLYPRHDPFTPHNFQENSSDTLDLFGSLNNFKPSHNLDFQSPNFEANSVPVLHSSFEYENQQTSQSHSNCEHVNDIGNQSLASTFGEVVKKADSLSSLAAGKGESHEITLVTGQACSRRSQDLEQEEGGEQEAENLTHANPAVKRMTYTPQALKAMNPMNGMRRYANQLKEPFELKHIFSRVEDDAQGSEKENLPSSSRIASQRYIGNGFSSQDLSLLSSNVEAYSIKPLESCGGNKPKDSLFPANINVNASSRNSSHSPSSVLSQTVLNPEENFQPSIMRSVEMEDWTHGVIVQAETQSNTHGVIEPEDTGKEREGMTVKTEWPDNFFLNARRNIDAKDEASSKSHEINQENPLAVAGKKKKKTKFRPLEEFLDEGRTYGVDESGRESDEFDEFSEEALKMYIELENEGEEKKIQEARMIHGPRPCTSTRSKASLFAEARKAKTVKSKPWVPGKRKCTRCGSESHIVSECSEGTINDMDDMSFMF</sequence>
<protein>
    <recommendedName>
        <fullName evidence="4">CCHC-type domain-containing protein</fullName>
    </recommendedName>
</protein>
<feature type="compositionally biased region" description="Acidic residues" evidence="1">
    <location>
        <begin position="210"/>
        <end position="227"/>
    </location>
</feature>
<reference evidence="2 3" key="1">
    <citation type="journal article" date="2021" name="Elife">
        <title>Chloroplast acquisition without the gene transfer in kleptoplastic sea slugs, Plakobranchus ocellatus.</title>
        <authorList>
            <person name="Maeda T."/>
            <person name="Takahashi S."/>
            <person name="Yoshida T."/>
            <person name="Shimamura S."/>
            <person name="Takaki Y."/>
            <person name="Nagai Y."/>
            <person name="Toyoda A."/>
            <person name="Suzuki Y."/>
            <person name="Arimoto A."/>
            <person name="Ishii H."/>
            <person name="Satoh N."/>
            <person name="Nishiyama T."/>
            <person name="Hasebe M."/>
            <person name="Maruyama T."/>
            <person name="Minagawa J."/>
            <person name="Obokata J."/>
            <person name="Shigenobu S."/>
        </authorList>
    </citation>
    <scope>NUCLEOTIDE SEQUENCE [LARGE SCALE GENOMIC DNA]</scope>
</reference>
<comment type="caution">
    <text evidence="2">The sequence shown here is derived from an EMBL/GenBank/DDBJ whole genome shotgun (WGS) entry which is preliminary data.</text>
</comment>
<feature type="region of interest" description="Disordered" evidence="1">
    <location>
        <begin position="434"/>
        <end position="468"/>
    </location>
</feature>
<feature type="region of interest" description="Disordered" evidence="1">
    <location>
        <begin position="134"/>
        <end position="175"/>
    </location>
</feature>
<feature type="compositionally biased region" description="Basic and acidic residues" evidence="1">
    <location>
        <begin position="155"/>
        <end position="175"/>
    </location>
</feature>
<gene>
    <name evidence="2" type="ORF">ElyMa_003358300</name>
</gene>
<keyword evidence="3" id="KW-1185">Reference proteome</keyword>
<feature type="region of interest" description="Disordered" evidence="1">
    <location>
        <begin position="199"/>
        <end position="227"/>
    </location>
</feature>
<feature type="region of interest" description="Disordered" evidence="1">
    <location>
        <begin position="256"/>
        <end position="293"/>
    </location>
</feature>
<accession>A0AAV4JJF1</accession>
<feature type="compositionally biased region" description="Polar residues" evidence="1">
    <location>
        <begin position="446"/>
        <end position="460"/>
    </location>
</feature>
<evidence type="ECO:0000256" key="1">
    <source>
        <dbReference type="SAM" id="MobiDB-lite"/>
    </source>
</evidence>
<feature type="region of interest" description="Disordered" evidence="1">
    <location>
        <begin position="616"/>
        <end position="658"/>
    </location>
</feature>
<feature type="compositionally biased region" description="Basic and acidic residues" evidence="1">
    <location>
        <begin position="199"/>
        <end position="209"/>
    </location>
</feature>
<organism evidence="2 3">
    <name type="scientific">Elysia marginata</name>
    <dbReference type="NCBI Taxonomy" id="1093978"/>
    <lineage>
        <taxon>Eukaryota</taxon>
        <taxon>Metazoa</taxon>
        <taxon>Spiralia</taxon>
        <taxon>Lophotrochozoa</taxon>
        <taxon>Mollusca</taxon>
        <taxon>Gastropoda</taxon>
        <taxon>Heterobranchia</taxon>
        <taxon>Euthyneura</taxon>
        <taxon>Panpulmonata</taxon>
        <taxon>Sacoglossa</taxon>
        <taxon>Placobranchoidea</taxon>
        <taxon>Plakobranchidae</taxon>
        <taxon>Elysia</taxon>
    </lineage>
</organism>
<feature type="compositionally biased region" description="Acidic residues" evidence="1">
    <location>
        <begin position="256"/>
        <end position="265"/>
    </location>
</feature>
<dbReference type="Proteomes" id="UP000762676">
    <property type="component" value="Unassembled WGS sequence"/>
</dbReference>